<dbReference type="EMBL" id="VSRR010001681">
    <property type="protein sequence ID" value="MPC27025.1"/>
    <property type="molecule type" value="Genomic_DNA"/>
</dbReference>
<accession>A0A5B7E0L8</accession>
<evidence type="ECO:0000313" key="3">
    <source>
        <dbReference type="Proteomes" id="UP000324222"/>
    </source>
</evidence>
<protein>
    <submittedName>
        <fullName evidence="2">Uncharacterized protein</fullName>
    </submittedName>
</protein>
<reference evidence="2 3" key="1">
    <citation type="submission" date="2019-05" db="EMBL/GenBank/DDBJ databases">
        <title>Another draft genome of Portunus trituberculatus and its Hox gene families provides insights of decapod evolution.</title>
        <authorList>
            <person name="Jeong J.-H."/>
            <person name="Song I."/>
            <person name="Kim S."/>
            <person name="Choi T."/>
            <person name="Kim D."/>
            <person name="Ryu S."/>
            <person name="Kim W."/>
        </authorList>
    </citation>
    <scope>NUCLEOTIDE SEQUENCE [LARGE SCALE GENOMIC DNA]</scope>
    <source>
        <tissue evidence="2">Muscle</tissue>
    </source>
</reference>
<evidence type="ECO:0000256" key="1">
    <source>
        <dbReference type="SAM" id="MobiDB-lite"/>
    </source>
</evidence>
<gene>
    <name evidence="2" type="ORF">E2C01_020177</name>
</gene>
<proteinExistence type="predicted"/>
<comment type="caution">
    <text evidence="2">The sequence shown here is derived from an EMBL/GenBank/DDBJ whole genome shotgun (WGS) entry which is preliminary data.</text>
</comment>
<dbReference type="Proteomes" id="UP000324222">
    <property type="component" value="Unassembled WGS sequence"/>
</dbReference>
<keyword evidence="3" id="KW-1185">Reference proteome</keyword>
<name>A0A5B7E0L8_PORTR</name>
<evidence type="ECO:0000313" key="2">
    <source>
        <dbReference type="EMBL" id="MPC27025.1"/>
    </source>
</evidence>
<feature type="region of interest" description="Disordered" evidence="1">
    <location>
        <begin position="79"/>
        <end position="119"/>
    </location>
</feature>
<sequence>MTVEGRQSRVWRLSNTTLNNSLPAQYPPLTPLPQVPHSIPSKASEACERLRSHIVSVACFDSVLSCLEHQWRRYRGSEVRAAGDAEEGNGEYSRPSLREGGMCSSSSSSRDREAAPPIHDSSPVHLLLALPVPLLASRQARCHASHRWTSHRITEEWRAGSAAPPPGRTRSEETMTVVGRIFSTSKEDDLAIFLPGGTPGSAGGGHQQLQYAPCRNSPAVKVFATKPVQTQA</sequence>
<organism evidence="2 3">
    <name type="scientific">Portunus trituberculatus</name>
    <name type="common">Swimming crab</name>
    <name type="synonym">Neptunus trituberculatus</name>
    <dbReference type="NCBI Taxonomy" id="210409"/>
    <lineage>
        <taxon>Eukaryota</taxon>
        <taxon>Metazoa</taxon>
        <taxon>Ecdysozoa</taxon>
        <taxon>Arthropoda</taxon>
        <taxon>Crustacea</taxon>
        <taxon>Multicrustacea</taxon>
        <taxon>Malacostraca</taxon>
        <taxon>Eumalacostraca</taxon>
        <taxon>Eucarida</taxon>
        <taxon>Decapoda</taxon>
        <taxon>Pleocyemata</taxon>
        <taxon>Brachyura</taxon>
        <taxon>Eubrachyura</taxon>
        <taxon>Portunoidea</taxon>
        <taxon>Portunidae</taxon>
        <taxon>Portuninae</taxon>
        <taxon>Portunus</taxon>
    </lineage>
</organism>
<dbReference type="AlphaFoldDB" id="A0A5B7E0L8"/>